<evidence type="ECO:0000313" key="3">
    <source>
        <dbReference type="Proteomes" id="UP001204579"/>
    </source>
</evidence>
<comment type="caution">
    <text evidence="2">The sequence shown here is derived from an EMBL/GenBank/DDBJ whole genome shotgun (WGS) entry which is preliminary data.</text>
</comment>
<dbReference type="InterPro" id="IPR051532">
    <property type="entry name" value="Ester_Hydrolysis_Enzymes"/>
</dbReference>
<proteinExistence type="predicted"/>
<accession>A0AAW5N7G0</accession>
<dbReference type="Proteomes" id="UP001204579">
    <property type="component" value="Unassembled WGS sequence"/>
</dbReference>
<sequence length="218" mass="24785">MKRRICWLLCLLLIGGILKAQERPIKVACVGNSITEGFTLAHPETESYPAVLQRLLGDGYEVGNFGVTAHALMLDSDLPYQKTTRFKEALDFLPDIATVKLGTNDTKPWNWQHHASFKKDLNRLVDAFEQLPSHPKVYLCLPIPSDRKEWGIRDSVLVSGVIPYLREVARERNLPLIDLRTPMLPHYRQDYTDGVHPNKQGAEIIAREIYRALTGKDL</sequence>
<dbReference type="Pfam" id="PF13472">
    <property type="entry name" value="Lipase_GDSL_2"/>
    <property type="match status" value="1"/>
</dbReference>
<name>A0AAW5N7G0_9BACT</name>
<gene>
    <name evidence="2" type="ORF">NW209_09460</name>
</gene>
<organism evidence="2 3">
    <name type="scientific">Phocaeicola barnesiae</name>
    <dbReference type="NCBI Taxonomy" id="376804"/>
    <lineage>
        <taxon>Bacteria</taxon>
        <taxon>Pseudomonadati</taxon>
        <taxon>Bacteroidota</taxon>
        <taxon>Bacteroidia</taxon>
        <taxon>Bacteroidales</taxon>
        <taxon>Bacteroidaceae</taxon>
        <taxon>Phocaeicola</taxon>
    </lineage>
</organism>
<dbReference type="GO" id="GO:0004622">
    <property type="term" value="F:phosphatidylcholine lysophospholipase activity"/>
    <property type="evidence" value="ECO:0007669"/>
    <property type="project" value="TreeGrafter"/>
</dbReference>
<dbReference type="AlphaFoldDB" id="A0AAW5N7G0"/>
<dbReference type="SUPFAM" id="SSF52266">
    <property type="entry name" value="SGNH hydrolase"/>
    <property type="match status" value="1"/>
</dbReference>
<dbReference type="Gene3D" id="3.40.50.1110">
    <property type="entry name" value="SGNH hydrolase"/>
    <property type="match status" value="1"/>
</dbReference>
<keyword evidence="3" id="KW-1185">Reference proteome</keyword>
<protein>
    <submittedName>
        <fullName evidence="2">GDSL-type esterase/lipase family protein</fullName>
    </submittedName>
</protein>
<dbReference type="InterPro" id="IPR013830">
    <property type="entry name" value="SGNH_hydro"/>
</dbReference>
<dbReference type="InterPro" id="IPR036514">
    <property type="entry name" value="SGNH_hydro_sf"/>
</dbReference>
<dbReference type="PANTHER" id="PTHR30383">
    <property type="entry name" value="THIOESTERASE 1/PROTEASE 1/LYSOPHOSPHOLIPASE L1"/>
    <property type="match status" value="1"/>
</dbReference>
<evidence type="ECO:0000259" key="1">
    <source>
        <dbReference type="Pfam" id="PF13472"/>
    </source>
</evidence>
<feature type="domain" description="SGNH hydrolase-type esterase" evidence="1">
    <location>
        <begin position="29"/>
        <end position="203"/>
    </location>
</feature>
<dbReference type="PANTHER" id="PTHR30383:SF5">
    <property type="entry name" value="SGNH HYDROLASE-TYPE ESTERASE DOMAIN-CONTAINING PROTEIN"/>
    <property type="match status" value="1"/>
</dbReference>
<dbReference type="EMBL" id="JANRHJ010000010">
    <property type="protein sequence ID" value="MCR8874237.1"/>
    <property type="molecule type" value="Genomic_DNA"/>
</dbReference>
<dbReference type="RefSeq" id="WP_258335861.1">
    <property type="nucleotide sequence ID" value="NZ_JANRHJ010000010.1"/>
</dbReference>
<reference evidence="2 3" key="1">
    <citation type="submission" date="2022-08" db="EMBL/GenBank/DDBJ databases">
        <authorList>
            <person name="Zeman M."/>
            <person name="Kubasova T."/>
        </authorList>
    </citation>
    <scope>NUCLEOTIDE SEQUENCE [LARGE SCALE GENOMIC DNA]</scope>
    <source>
        <strain evidence="2 3">ET62</strain>
    </source>
</reference>
<evidence type="ECO:0000313" key="2">
    <source>
        <dbReference type="EMBL" id="MCR8874237.1"/>
    </source>
</evidence>